<reference evidence="2 3" key="1">
    <citation type="journal article" date="2009" name="J. Bacteriol.">
        <title>Complete genome sequence of Robiginitalea biformata HTCC2501.</title>
        <authorList>
            <person name="Oh H.M."/>
            <person name="Giovannoni S.J."/>
            <person name="Lee K."/>
            <person name="Ferriera S."/>
            <person name="Johnson J."/>
            <person name="Cho J.C."/>
        </authorList>
    </citation>
    <scope>NUCLEOTIDE SEQUENCE [LARGE SCALE GENOMIC DNA]</scope>
    <source>
        <strain evidence="3">ATCC BAA-864 / HTCC2501 / KCTC 12146</strain>
    </source>
</reference>
<evidence type="ECO:0000259" key="1">
    <source>
        <dbReference type="Pfam" id="PF12867"/>
    </source>
</evidence>
<dbReference type="SUPFAM" id="SSF109854">
    <property type="entry name" value="DinB/YfiT-like putative metalloenzymes"/>
    <property type="match status" value="1"/>
</dbReference>
<dbReference type="STRING" id="313596.RB2501_15274"/>
<evidence type="ECO:0000313" key="2">
    <source>
        <dbReference type="EMBL" id="EAR15701.1"/>
    </source>
</evidence>
<dbReference type="OrthoDB" id="9793216at2"/>
<dbReference type="InterPro" id="IPR024775">
    <property type="entry name" value="DinB-like"/>
</dbReference>
<sequence>MKRSELTDADCPQFYRGYLDTLPGDADLLEMLERQHRNFPEFILSIPDNLMGHRYADGKWSVAECLGHVYDAERVFQYRAVCFGRKDATPLPGFDQDTWISGNPSREWSRERHIEEYQAVRKSTLSLFRDFSREDLAYLGTASGKTISLGAIGFIICGHQRHHRNIIRSRYLGE</sequence>
<gene>
    <name evidence="2" type="ordered locus">RB2501_15274</name>
</gene>
<protein>
    <recommendedName>
        <fullName evidence="1">DinB-like domain-containing protein</fullName>
    </recommendedName>
</protein>
<proteinExistence type="predicted"/>
<dbReference type="eggNOG" id="COG2318">
    <property type="taxonomic scope" value="Bacteria"/>
</dbReference>
<dbReference type="Pfam" id="PF12867">
    <property type="entry name" value="DinB_2"/>
    <property type="match status" value="1"/>
</dbReference>
<keyword evidence="3" id="KW-1185">Reference proteome</keyword>
<evidence type="ECO:0000313" key="3">
    <source>
        <dbReference type="Proteomes" id="UP000009049"/>
    </source>
</evidence>
<dbReference type="RefSeq" id="WP_015755017.1">
    <property type="nucleotide sequence ID" value="NC_013222.1"/>
</dbReference>
<dbReference type="Gene3D" id="1.20.120.450">
    <property type="entry name" value="dinb family like domain"/>
    <property type="match status" value="1"/>
</dbReference>
<name>A4CLF2_ROBBH</name>
<dbReference type="HOGENOM" id="CLU_105789_2_0_10"/>
<dbReference type="Proteomes" id="UP000009049">
    <property type="component" value="Chromosome"/>
</dbReference>
<dbReference type="AlphaFoldDB" id="A4CLF2"/>
<accession>A4CLF2</accession>
<dbReference type="EMBL" id="CP001712">
    <property type="protein sequence ID" value="EAR15701.1"/>
    <property type="molecule type" value="Genomic_DNA"/>
</dbReference>
<dbReference type="InterPro" id="IPR034660">
    <property type="entry name" value="DinB/YfiT-like"/>
</dbReference>
<dbReference type="KEGG" id="rbi:RB2501_15274"/>
<organism evidence="2 3">
    <name type="scientific">Robiginitalea biformata (strain ATCC BAA-864 / DSM 15991 / KCTC 12146 / HTCC2501)</name>
    <dbReference type="NCBI Taxonomy" id="313596"/>
    <lineage>
        <taxon>Bacteria</taxon>
        <taxon>Pseudomonadati</taxon>
        <taxon>Bacteroidota</taxon>
        <taxon>Flavobacteriia</taxon>
        <taxon>Flavobacteriales</taxon>
        <taxon>Flavobacteriaceae</taxon>
        <taxon>Robiginitalea</taxon>
    </lineage>
</organism>
<feature type="domain" description="DinB-like" evidence="1">
    <location>
        <begin position="32"/>
        <end position="167"/>
    </location>
</feature>